<evidence type="ECO:0000256" key="1">
    <source>
        <dbReference type="SAM" id="MobiDB-lite"/>
    </source>
</evidence>
<protein>
    <submittedName>
        <fullName evidence="3">Hypp2213 protein</fullName>
    </submittedName>
</protein>
<evidence type="ECO:0000313" key="3">
    <source>
        <dbReference type="EMBL" id="CAH1259266.1"/>
    </source>
</evidence>
<name>A0A8K0EM37_BRALA</name>
<feature type="region of interest" description="Disordered" evidence="1">
    <location>
        <begin position="26"/>
        <end position="50"/>
    </location>
</feature>
<dbReference type="EMBL" id="OV696688">
    <property type="protein sequence ID" value="CAH1259266.1"/>
    <property type="molecule type" value="Genomic_DNA"/>
</dbReference>
<keyword evidence="2" id="KW-0732">Signal</keyword>
<organism evidence="3 4">
    <name type="scientific">Branchiostoma lanceolatum</name>
    <name type="common">Common lancelet</name>
    <name type="synonym">Amphioxus lanceolatum</name>
    <dbReference type="NCBI Taxonomy" id="7740"/>
    <lineage>
        <taxon>Eukaryota</taxon>
        <taxon>Metazoa</taxon>
        <taxon>Chordata</taxon>
        <taxon>Cephalochordata</taxon>
        <taxon>Leptocardii</taxon>
        <taxon>Amphioxiformes</taxon>
        <taxon>Branchiostomatidae</taxon>
        <taxon>Branchiostoma</taxon>
    </lineage>
</organism>
<dbReference type="AlphaFoldDB" id="A0A8K0EM37"/>
<feature type="signal peptide" evidence="2">
    <location>
        <begin position="1"/>
        <end position="22"/>
    </location>
</feature>
<proteinExistence type="predicted"/>
<dbReference type="Proteomes" id="UP000838412">
    <property type="component" value="Chromosome 3"/>
</dbReference>
<keyword evidence="4" id="KW-1185">Reference proteome</keyword>
<evidence type="ECO:0000313" key="4">
    <source>
        <dbReference type="Proteomes" id="UP000838412"/>
    </source>
</evidence>
<evidence type="ECO:0000256" key="2">
    <source>
        <dbReference type="SAM" id="SignalP"/>
    </source>
</evidence>
<accession>A0A8K0EM37</accession>
<gene>
    <name evidence="3" type="primary">Hypp2213</name>
    <name evidence="3" type="ORF">BLAG_LOCUS16620</name>
</gene>
<sequence>MWPRGLAICILLAMLVLELAEAGGEGTRRSGKRKRDRQKTEKDQDTNPAELMCKMYQEERDPLVGLYIAANDSCAKYTNVLQEVVKIKPKHFRRRKDSLLINKVDMNGTDPFERLQLMLEEMGVAAKVLSILEKSSIVADDAEMKRNLGKLVESLQKRKRSLGTHLDNIVDAMEKTAAECFSFAQSLSEEEFADVQSRYKRKMKKVVRKMKRSVRRPFEKLRGKARKKFGVLHMGLLDDVTKLTHGSRGYDVTSILETFRITAREASKCYGKGVSCPKY</sequence>
<reference evidence="3" key="1">
    <citation type="submission" date="2022-01" db="EMBL/GenBank/DDBJ databases">
        <authorList>
            <person name="Braso-Vives M."/>
        </authorList>
    </citation>
    <scope>NUCLEOTIDE SEQUENCE</scope>
</reference>
<dbReference type="OrthoDB" id="10043932at2759"/>
<feature type="chain" id="PRO_5035473097" evidence="2">
    <location>
        <begin position="23"/>
        <end position="279"/>
    </location>
</feature>